<dbReference type="KEGG" id="bpm:BURPS1710b_2856"/>
<reference evidence="2 3" key="1">
    <citation type="submission" date="2005-09" db="EMBL/GenBank/DDBJ databases">
        <authorList>
            <person name="Woods D.E."/>
            <person name="Nierman W.C."/>
        </authorList>
    </citation>
    <scope>NUCLEOTIDE SEQUENCE [LARGE SCALE GENOMIC DNA]</scope>
    <source>
        <strain evidence="2 3">1710b</strain>
    </source>
</reference>
<dbReference type="HOGENOM" id="CLU_592745_0_0_4"/>
<organism evidence="2 3">
    <name type="scientific">Burkholderia pseudomallei (strain 1710b)</name>
    <dbReference type="NCBI Taxonomy" id="320372"/>
    <lineage>
        <taxon>Bacteria</taxon>
        <taxon>Pseudomonadati</taxon>
        <taxon>Pseudomonadota</taxon>
        <taxon>Betaproteobacteria</taxon>
        <taxon>Burkholderiales</taxon>
        <taxon>Burkholderiaceae</taxon>
        <taxon>Burkholderia</taxon>
        <taxon>pseudomallei group</taxon>
    </lineage>
</organism>
<feature type="compositionally biased region" description="Basic and acidic residues" evidence="1">
    <location>
        <begin position="99"/>
        <end position="124"/>
    </location>
</feature>
<feature type="compositionally biased region" description="Basic and acidic residues" evidence="1">
    <location>
        <begin position="340"/>
        <end position="352"/>
    </location>
</feature>
<dbReference type="EMBL" id="CP000124">
    <property type="protein sequence ID" value="ABA51011.1"/>
    <property type="molecule type" value="Genomic_DNA"/>
</dbReference>
<proteinExistence type="predicted"/>
<dbReference type="Proteomes" id="UP000002700">
    <property type="component" value="Chromosome I"/>
</dbReference>
<feature type="compositionally biased region" description="Basic and acidic residues" evidence="1">
    <location>
        <begin position="393"/>
        <end position="408"/>
    </location>
</feature>
<gene>
    <name evidence="2" type="ordered locus">BURPS1710b_2856</name>
</gene>
<protein>
    <submittedName>
        <fullName evidence="2">Uncharacterized protein</fullName>
    </submittedName>
</protein>
<feature type="region of interest" description="Disordered" evidence="1">
    <location>
        <begin position="76"/>
        <end position="124"/>
    </location>
</feature>
<name>Q3JQB4_BURP1</name>
<dbReference type="AlphaFoldDB" id="Q3JQB4"/>
<feature type="compositionally biased region" description="Basic and acidic residues" evidence="1">
    <location>
        <begin position="360"/>
        <end position="386"/>
    </location>
</feature>
<feature type="compositionally biased region" description="Low complexity" evidence="1">
    <location>
        <begin position="433"/>
        <end position="461"/>
    </location>
</feature>
<evidence type="ECO:0000256" key="1">
    <source>
        <dbReference type="SAM" id="MobiDB-lite"/>
    </source>
</evidence>
<sequence>MTGHARVGAFELLSPCPSKLRASSFELRASSFELRASSFELRASSSIRPLRRINARKQAPGGPAARSQRRLRLALAPRLGRRDAGRSPRVAANPPPRARQLDDLPRSERKRAEQQLARALDERERQRRLAVDAEHLREQHDGRLLDAEAARHHERRMAHRLRHRLDRDRAANRYRMAEHRERPIDFQRARDVTRELPEERAEQQAGARHQRIDVGVETLAVDALQQPVRIAEQPAREALDRMENPAAAHQHEAEHGNRQRQGERDADRLRADALLRRGEQQHEAERGERVLNGNRHEHLDDHRRRHAARIGHAPAREPNADDLAADTDDGQQPVHRLAHRRDPPEERQRHALVEQQTPRMRVEQQRQPVKRHEPQQREAGLADHADSVAGALVHDEREQDRDADRPAEPFDPAGHDGCAPLIRARAPPPNTSAKPPHATPAACTAAATRGDSSAASSSAGR</sequence>
<evidence type="ECO:0000313" key="3">
    <source>
        <dbReference type="Proteomes" id="UP000002700"/>
    </source>
</evidence>
<accession>Q3JQB4</accession>
<evidence type="ECO:0000313" key="2">
    <source>
        <dbReference type="EMBL" id="ABA51011.1"/>
    </source>
</evidence>
<dbReference type="EnsemblBacteria" id="ABA51011">
    <property type="protein sequence ID" value="ABA51011"/>
    <property type="gene ID" value="BURPS1710b_2856"/>
</dbReference>
<feature type="compositionally biased region" description="Basic and acidic residues" evidence="1">
    <location>
        <begin position="241"/>
        <end position="302"/>
    </location>
</feature>
<feature type="region of interest" description="Disordered" evidence="1">
    <location>
        <begin position="241"/>
        <end position="461"/>
    </location>
</feature>